<evidence type="ECO:0000313" key="1">
    <source>
        <dbReference type="EMBL" id="SVB95155.1"/>
    </source>
</evidence>
<reference evidence="1" key="1">
    <citation type="submission" date="2018-05" db="EMBL/GenBank/DDBJ databases">
        <authorList>
            <person name="Lanie J.A."/>
            <person name="Ng W.-L."/>
            <person name="Kazmierczak K.M."/>
            <person name="Andrzejewski T.M."/>
            <person name="Davidsen T.M."/>
            <person name="Wayne K.J."/>
            <person name="Tettelin H."/>
            <person name="Glass J.I."/>
            <person name="Rusch D."/>
            <person name="Podicherti R."/>
            <person name="Tsui H.-C.T."/>
            <person name="Winkler M.E."/>
        </authorList>
    </citation>
    <scope>NUCLEOTIDE SEQUENCE</scope>
</reference>
<dbReference type="InterPro" id="IPR036249">
    <property type="entry name" value="Thioredoxin-like_sf"/>
</dbReference>
<dbReference type="Pfam" id="PF03960">
    <property type="entry name" value="ArsC"/>
    <property type="match status" value="1"/>
</dbReference>
<dbReference type="EMBL" id="UINC01065460">
    <property type="protein sequence ID" value="SVB95155.1"/>
    <property type="molecule type" value="Genomic_DNA"/>
</dbReference>
<sequence>VNHLENDDKMFELMAAYPKIIERPIVVFKDKAVLGRPPENVLKLI</sequence>
<name>A0A382I6Y1_9ZZZZ</name>
<organism evidence="1">
    <name type="scientific">marine metagenome</name>
    <dbReference type="NCBI Taxonomy" id="408172"/>
    <lineage>
        <taxon>unclassified sequences</taxon>
        <taxon>metagenomes</taxon>
        <taxon>ecological metagenomes</taxon>
    </lineage>
</organism>
<accession>A0A382I6Y1</accession>
<feature type="non-terminal residue" evidence="1">
    <location>
        <position position="1"/>
    </location>
</feature>
<evidence type="ECO:0008006" key="2">
    <source>
        <dbReference type="Google" id="ProtNLM"/>
    </source>
</evidence>
<proteinExistence type="predicted"/>
<protein>
    <recommendedName>
        <fullName evidence="2">Arsenate reductase (Glutaredoxin)</fullName>
    </recommendedName>
</protein>
<dbReference type="Gene3D" id="3.40.30.10">
    <property type="entry name" value="Glutaredoxin"/>
    <property type="match status" value="1"/>
</dbReference>
<gene>
    <name evidence="1" type="ORF">METZ01_LOCUS248009</name>
</gene>
<dbReference type="InterPro" id="IPR006660">
    <property type="entry name" value="Arsenate_reductase-like"/>
</dbReference>
<dbReference type="SUPFAM" id="SSF52833">
    <property type="entry name" value="Thioredoxin-like"/>
    <property type="match status" value="1"/>
</dbReference>
<dbReference type="AlphaFoldDB" id="A0A382I6Y1"/>
<dbReference type="PROSITE" id="PS51353">
    <property type="entry name" value="ARSC"/>
    <property type="match status" value="1"/>
</dbReference>